<evidence type="ECO:0000313" key="3">
    <source>
        <dbReference type="Proteomes" id="UP001612741"/>
    </source>
</evidence>
<evidence type="ECO:0008006" key="4">
    <source>
        <dbReference type="Google" id="ProtNLM"/>
    </source>
</evidence>
<evidence type="ECO:0000313" key="2">
    <source>
        <dbReference type="EMBL" id="MFI6504672.1"/>
    </source>
</evidence>
<reference evidence="2 3" key="1">
    <citation type="submission" date="2024-10" db="EMBL/GenBank/DDBJ databases">
        <title>The Natural Products Discovery Center: Release of the First 8490 Sequenced Strains for Exploring Actinobacteria Biosynthetic Diversity.</title>
        <authorList>
            <person name="Kalkreuter E."/>
            <person name="Kautsar S.A."/>
            <person name="Yang D."/>
            <person name="Bader C.D."/>
            <person name="Teijaro C.N."/>
            <person name="Fluegel L."/>
            <person name="Davis C.M."/>
            <person name="Simpson J.R."/>
            <person name="Lauterbach L."/>
            <person name="Steele A.D."/>
            <person name="Gui C."/>
            <person name="Meng S."/>
            <person name="Li G."/>
            <person name="Viehrig K."/>
            <person name="Ye F."/>
            <person name="Su P."/>
            <person name="Kiefer A.F."/>
            <person name="Nichols A."/>
            <person name="Cepeda A.J."/>
            <person name="Yan W."/>
            <person name="Fan B."/>
            <person name="Jiang Y."/>
            <person name="Adhikari A."/>
            <person name="Zheng C.-J."/>
            <person name="Schuster L."/>
            <person name="Cowan T.M."/>
            <person name="Smanski M.J."/>
            <person name="Chevrette M.G."/>
            <person name="De Carvalho L.P.S."/>
            <person name="Shen B."/>
        </authorList>
    </citation>
    <scope>NUCLEOTIDE SEQUENCE [LARGE SCALE GENOMIC DNA]</scope>
    <source>
        <strain evidence="2 3">NPDC050545</strain>
    </source>
</reference>
<name>A0ABW7Z916_9ACTN</name>
<keyword evidence="1" id="KW-0732">Signal</keyword>
<accession>A0ABW7Z916</accession>
<dbReference type="EMBL" id="JBITGY010000015">
    <property type="protein sequence ID" value="MFI6504672.1"/>
    <property type="molecule type" value="Genomic_DNA"/>
</dbReference>
<feature type="signal peptide" evidence="1">
    <location>
        <begin position="1"/>
        <end position="26"/>
    </location>
</feature>
<gene>
    <name evidence="2" type="ORF">ACIBG2_45305</name>
</gene>
<dbReference type="RefSeq" id="WP_397090504.1">
    <property type="nucleotide sequence ID" value="NZ_JBITGY010000015.1"/>
</dbReference>
<protein>
    <recommendedName>
        <fullName evidence="4">Beta/gamma crystallin 'Greek key' domain-containing protein</fullName>
    </recommendedName>
</protein>
<dbReference type="Proteomes" id="UP001612741">
    <property type="component" value="Unassembled WGS sequence"/>
</dbReference>
<organism evidence="2 3">
    <name type="scientific">Nonomuraea typhae</name>
    <dbReference type="NCBI Taxonomy" id="2603600"/>
    <lineage>
        <taxon>Bacteria</taxon>
        <taxon>Bacillati</taxon>
        <taxon>Actinomycetota</taxon>
        <taxon>Actinomycetes</taxon>
        <taxon>Streptosporangiales</taxon>
        <taxon>Streptosporangiaceae</taxon>
        <taxon>Nonomuraea</taxon>
    </lineage>
</organism>
<keyword evidence="3" id="KW-1185">Reference proteome</keyword>
<proteinExistence type="predicted"/>
<evidence type="ECO:0000256" key="1">
    <source>
        <dbReference type="SAM" id="SignalP"/>
    </source>
</evidence>
<comment type="caution">
    <text evidence="2">The sequence shown here is derived from an EMBL/GenBank/DDBJ whole genome shotgun (WGS) entry which is preliminary data.</text>
</comment>
<feature type="chain" id="PRO_5046913830" description="Beta/gamma crystallin 'Greek key' domain-containing protein" evidence="1">
    <location>
        <begin position="27"/>
        <end position="111"/>
    </location>
</feature>
<sequence>MLKKLSIATASIGVLAMLSIAAPAQAGTQAAGATASSAATCLELIKWYNGQSTRFVRVKNHCSGASAFCVDVPNWDDKGPFWVDAYSTKDVSYISRALPQGRAIYYCTENP</sequence>